<comment type="caution">
    <text evidence="1">The sequence shown here is derived from an EMBL/GenBank/DDBJ whole genome shotgun (WGS) entry which is preliminary data.</text>
</comment>
<organism evidence="1 2">
    <name type="scientific">Gossypium armourianum</name>
    <dbReference type="NCBI Taxonomy" id="34283"/>
    <lineage>
        <taxon>Eukaryota</taxon>
        <taxon>Viridiplantae</taxon>
        <taxon>Streptophyta</taxon>
        <taxon>Embryophyta</taxon>
        <taxon>Tracheophyta</taxon>
        <taxon>Spermatophyta</taxon>
        <taxon>Magnoliopsida</taxon>
        <taxon>eudicotyledons</taxon>
        <taxon>Gunneridae</taxon>
        <taxon>Pentapetalae</taxon>
        <taxon>rosids</taxon>
        <taxon>malvids</taxon>
        <taxon>Malvales</taxon>
        <taxon>Malvaceae</taxon>
        <taxon>Malvoideae</taxon>
        <taxon>Gossypium</taxon>
    </lineage>
</organism>
<name>A0A7J9KFS1_9ROSI</name>
<dbReference type="SUPFAM" id="SSF53686">
    <property type="entry name" value="Tryptophan synthase beta subunit-like PLP-dependent enzymes"/>
    <property type="match status" value="1"/>
</dbReference>
<dbReference type="EMBL" id="JABFAE010414557">
    <property type="protein sequence ID" value="MBA0845293.1"/>
    <property type="molecule type" value="Genomic_DNA"/>
</dbReference>
<protein>
    <submittedName>
        <fullName evidence="1">Uncharacterized protein</fullName>
    </submittedName>
</protein>
<proteinExistence type="predicted"/>
<dbReference type="Proteomes" id="UP000593575">
    <property type="component" value="Unassembled WGS sequence"/>
</dbReference>
<gene>
    <name evidence="1" type="ORF">Goarm_023250</name>
</gene>
<sequence>MVLRAFGAEVILIDPAQAMIGAFEKAEEIMAKIPNSYIR</sequence>
<evidence type="ECO:0000313" key="2">
    <source>
        <dbReference type="Proteomes" id="UP000593575"/>
    </source>
</evidence>
<dbReference type="Gene3D" id="3.40.50.1100">
    <property type="match status" value="1"/>
</dbReference>
<reference evidence="1 2" key="1">
    <citation type="journal article" date="2019" name="Genome Biol. Evol.">
        <title>Insights into the evolution of the New World diploid cottons (Gossypium, subgenus Houzingenia) based on genome sequencing.</title>
        <authorList>
            <person name="Grover C.E."/>
            <person name="Arick M.A. 2nd"/>
            <person name="Thrash A."/>
            <person name="Conover J.L."/>
            <person name="Sanders W.S."/>
            <person name="Peterson D.G."/>
            <person name="Frelichowski J.E."/>
            <person name="Scheffler J.A."/>
            <person name="Scheffler B.E."/>
            <person name="Wendel J.F."/>
        </authorList>
    </citation>
    <scope>NUCLEOTIDE SEQUENCE [LARGE SCALE GENOMIC DNA]</scope>
    <source>
        <strain evidence="1">6</strain>
        <tissue evidence="1">Leaf</tissue>
    </source>
</reference>
<dbReference type="InterPro" id="IPR036052">
    <property type="entry name" value="TrpB-like_PALP_sf"/>
</dbReference>
<accession>A0A7J9KFS1</accession>
<dbReference type="AlphaFoldDB" id="A0A7J9KFS1"/>
<keyword evidence="2" id="KW-1185">Reference proteome</keyword>
<evidence type="ECO:0000313" key="1">
    <source>
        <dbReference type="EMBL" id="MBA0845293.1"/>
    </source>
</evidence>